<dbReference type="Gene3D" id="3.40.50.720">
    <property type="entry name" value="NAD(P)-binding Rossmann-like Domain"/>
    <property type="match status" value="2"/>
</dbReference>
<evidence type="ECO:0000313" key="3">
    <source>
        <dbReference type="Proteomes" id="UP000309038"/>
    </source>
</evidence>
<accession>A0A4S4KLL2</accession>
<proteinExistence type="predicted"/>
<dbReference type="InterPro" id="IPR036291">
    <property type="entry name" value="NAD(P)-bd_dom_sf"/>
</dbReference>
<evidence type="ECO:0000313" key="2">
    <source>
        <dbReference type="EMBL" id="THG99364.1"/>
    </source>
</evidence>
<evidence type="ECO:0008006" key="4">
    <source>
        <dbReference type="Google" id="ProtNLM"/>
    </source>
</evidence>
<dbReference type="PANTHER" id="PTHR43157:SF31">
    <property type="entry name" value="PHOSPHATIDYLINOSITOL-GLYCAN BIOSYNTHESIS CLASS F PROTEIN"/>
    <property type="match status" value="1"/>
</dbReference>
<dbReference type="GO" id="GO:0016491">
    <property type="term" value="F:oxidoreductase activity"/>
    <property type="evidence" value="ECO:0007669"/>
    <property type="project" value="UniProtKB-KW"/>
</dbReference>
<evidence type="ECO:0000256" key="1">
    <source>
        <dbReference type="ARBA" id="ARBA00023002"/>
    </source>
</evidence>
<dbReference type="PRINTS" id="PR00081">
    <property type="entry name" value="GDHRDH"/>
</dbReference>
<dbReference type="SUPFAM" id="SSF51735">
    <property type="entry name" value="NAD(P)-binding Rossmann-fold domains"/>
    <property type="match status" value="2"/>
</dbReference>
<dbReference type="PANTHER" id="PTHR43157">
    <property type="entry name" value="PHOSPHATIDYLINOSITOL-GLYCAN BIOSYNTHESIS CLASS F PROTEIN-RELATED"/>
    <property type="match status" value="1"/>
</dbReference>
<protein>
    <recommendedName>
        <fullName evidence="4">Short-chain dehydrogenase</fullName>
    </recommendedName>
</protein>
<dbReference type="EMBL" id="SGPJ01000082">
    <property type="protein sequence ID" value="THG99364.1"/>
    <property type="molecule type" value="Genomic_DNA"/>
</dbReference>
<dbReference type="Pfam" id="PF00106">
    <property type="entry name" value="adh_short"/>
    <property type="match status" value="2"/>
</dbReference>
<dbReference type="AlphaFoldDB" id="A0A4S4KLL2"/>
<dbReference type="Proteomes" id="UP000309038">
    <property type="component" value="Unassembled WGS sequence"/>
</dbReference>
<sequence>MQGWNFVLEQYTRLPPALKASPSLAGRTVMIIGANTGIGLEAAKHFATMDPARLILGCRSEEKGRKAVELITKETSCQTVELGLIDLANFESVRAFAKNYENDPLDILLMNAALAVPTYETTGDGWEQTLQVNHLSTALLALLLVPALASTAKLNLTHSRLVIVASNTHSWTQFGEDLKPENTPSMLEKLNERAYCTQKVMGTRYPDSKLLNVLFTRALAGHLSPTLPIIATAVNPGFCYSELMRHVPGPRLIFIKIMQLFVARTAEQGARQLLWAALGPDGKDGEHVNFLKGAYVSTLEVREPSDYVISKDGYDAQERIWSNSQSFNFPLFFRTNRHHIATRQTVMGKLSYTDFILEQLTRLPPALHTDLGGKFVMVVGANVGIGFEAAKHFASMQPKKLVLVCRDEKKGEEAIAAIEKDTGYRGIELGIVDLSSFSSVLEFANKFKEEPLDILVMNAGVVPEKYTITKDGWEITLQVNHLSTSLLSLLLVPTLVRTAQSHNSQTPTDWSFSRLVIVSSDVHFWTSFAGEEFKNADNRGIVETLNGKTEHSMLRRYCDSKLLNVLFTRALHTHLPPSSLSPNTPPKMPLIPTAVNPGYCVSLLRRSFPLSARINARVREILYGRTAEEGARQLIWGALGPDGKLEGRYTREWMSGVYVSTQQAREPSDFVIGKEGWVAMERAWDETIEILEKIAPEVRQIVNVYLSGY</sequence>
<dbReference type="InterPro" id="IPR002347">
    <property type="entry name" value="SDR_fam"/>
</dbReference>
<gene>
    <name evidence="2" type="ORF">EW026_g2967</name>
</gene>
<reference evidence="2 3" key="1">
    <citation type="submission" date="2019-02" db="EMBL/GenBank/DDBJ databases">
        <title>Genome sequencing of the rare red list fungi Phlebia centrifuga.</title>
        <authorList>
            <person name="Buettner E."/>
            <person name="Kellner H."/>
        </authorList>
    </citation>
    <scope>NUCLEOTIDE SEQUENCE [LARGE SCALE GENOMIC DNA]</scope>
    <source>
        <strain evidence="2 3">DSM 108282</strain>
    </source>
</reference>
<name>A0A4S4KLL2_9APHY</name>
<comment type="caution">
    <text evidence="2">The sequence shown here is derived from an EMBL/GenBank/DDBJ whole genome shotgun (WGS) entry which is preliminary data.</text>
</comment>
<keyword evidence="1" id="KW-0560">Oxidoreductase</keyword>
<organism evidence="2 3">
    <name type="scientific">Hermanssonia centrifuga</name>
    <dbReference type="NCBI Taxonomy" id="98765"/>
    <lineage>
        <taxon>Eukaryota</taxon>
        <taxon>Fungi</taxon>
        <taxon>Dikarya</taxon>
        <taxon>Basidiomycota</taxon>
        <taxon>Agaricomycotina</taxon>
        <taxon>Agaricomycetes</taxon>
        <taxon>Polyporales</taxon>
        <taxon>Meruliaceae</taxon>
        <taxon>Hermanssonia</taxon>
    </lineage>
</organism>
<keyword evidence="3" id="KW-1185">Reference proteome</keyword>